<dbReference type="Gene3D" id="2.30.110.10">
    <property type="entry name" value="Electron Transport, Fmn-binding Protein, Chain A"/>
    <property type="match status" value="1"/>
</dbReference>
<dbReference type="AlphaFoldDB" id="A0A1X9LTE6"/>
<sequence length="206" mass="22562">MDIDFTRLGEYERYKLMASLIVPRPIALVTTLDEGGVVNAAPFSMFCMVGEEPPLVMISLNRLAGGGQKDTARNIDREREFVVHMVDEPLVAAADGCGERLPAGSSELEAVGLGTTPSKAVRPPTIPDAPVAFECVLHEKLETESREVFLGRILSLHTRLDLIDTDAWRVRLGDYHPVARFGASFYTTTRDRFSVGALSTPIDTLT</sequence>
<dbReference type="STRING" id="1619308.B5808_15415"/>
<gene>
    <name evidence="5" type="ORF">B5808_15415</name>
</gene>
<name>A0A1X9LTE6_9MICO</name>
<evidence type="ECO:0000313" key="5">
    <source>
        <dbReference type="EMBL" id="ARJ06449.1"/>
    </source>
</evidence>
<proteinExistence type="inferred from homology"/>
<dbReference type="PANTHER" id="PTHR33798">
    <property type="entry name" value="FLAVOPROTEIN OXYGENASE"/>
    <property type="match status" value="1"/>
</dbReference>
<dbReference type="InterPro" id="IPR012349">
    <property type="entry name" value="Split_barrel_FMN-bd"/>
</dbReference>
<dbReference type="SMART" id="SM00903">
    <property type="entry name" value="Flavin_Reduct"/>
    <property type="match status" value="1"/>
</dbReference>
<organism evidence="5 6">
    <name type="scientific">Cnuibacter physcomitrellae</name>
    <dbReference type="NCBI Taxonomy" id="1619308"/>
    <lineage>
        <taxon>Bacteria</taxon>
        <taxon>Bacillati</taxon>
        <taxon>Actinomycetota</taxon>
        <taxon>Actinomycetes</taxon>
        <taxon>Micrococcales</taxon>
        <taxon>Microbacteriaceae</taxon>
        <taxon>Cnuibacter</taxon>
    </lineage>
</organism>
<keyword evidence="6" id="KW-1185">Reference proteome</keyword>
<dbReference type="Pfam" id="PF01613">
    <property type="entry name" value="Flavin_Reduct"/>
    <property type="match status" value="1"/>
</dbReference>
<keyword evidence="2" id="KW-0285">Flavoprotein</keyword>
<dbReference type="GO" id="GO:0016646">
    <property type="term" value="F:oxidoreductase activity, acting on the CH-NH group of donors, NAD or NADP as acceptor"/>
    <property type="evidence" value="ECO:0007669"/>
    <property type="project" value="UniProtKB-ARBA"/>
</dbReference>
<comment type="similarity">
    <text evidence="4">Belongs to the flavoredoxin family.</text>
</comment>
<evidence type="ECO:0000256" key="2">
    <source>
        <dbReference type="ARBA" id="ARBA00022630"/>
    </source>
</evidence>
<comment type="cofactor">
    <cofactor evidence="1">
        <name>FMN</name>
        <dbReference type="ChEBI" id="CHEBI:58210"/>
    </cofactor>
</comment>
<dbReference type="Proteomes" id="UP000192775">
    <property type="component" value="Chromosome"/>
</dbReference>
<evidence type="ECO:0000256" key="1">
    <source>
        <dbReference type="ARBA" id="ARBA00001917"/>
    </source>
</evidence>
<evidence type="ECO:0000256" key="3">
    <source>
        <dbReference type="ARBA" id="ARBA00022643"/>
    </source>
</evidence>
<dbReference type="GO" id="GO:0010181">
    <property type="term" value="F:FMN binding"/>
    <property type="evidence" value="ECO:0007669"/>
    <property type="project" value="InterPro"/>
</dbReference>
<dbReference type="InterPro" id="IPR002563">
    <property type="entry name" value="Flavin_Rdtase-like_dom"/>
</dbReference>
<protein>
    <submittedName>
        <fullName evidence="5">Flavin reductase domain-containing protein</fullName>
    </submittedName>
</protein>
<reference evidence="5 6" key="1">
    <citation type="submission" date="2017-04" db="EMBL/GenBank/DDBJ databases">
        <authorList>
            <person name="Afonso C.L."/>
            <person name="Miller P.J."/>
            <person name="Scott M.A."/>
            <person name="Spackman E."/>
            <person name="Goraichik I."/>
            <person name="Dimitrov K.M."/>
            <person name="Suarez D.L."/>
            <person name="Swayne D.E."/>
        </authorList>
    </citation>
    <scope>NUCLEOTIDE SEQUENCE [LARGE SCALE GENOMIC DNA]</scope>
    <source>
        <strain evidence="6">XA(T)</strain>
    </source>
</reference>
<dbReference type="KEGG" id="cphy:B5808_15415"/>
<evidence type="ECO:0000313" key="6">
    <source>
        <dbReference type="Proteomes" id="UP000192775"/>
    </source>
</evidence>
<keyword evidence="3" id="KW-0288">FMN</keyword>
<dbReference type="PANTHER" id="PTHR33798:SF5">
    <property type="entry name" value="FLAVIN REDUCTASE LIKE DOMAIN-CONTAINING PROTEIN"/>
    <property type="match status" value="1"/>
</dbReference>
<evidence type="ECO:0000256" key="4">
    <source>
        <dbReference type="ARBA" id="ARBA00038054"/>
    </source>
</evidence>
<dbReference type="RefSeq" id="WP_085020587.1">
    <property type="nucleotide sequence ID" value="NZ_BMHD01000001.1"/>
</dbReference>
<accession>A0A1X9LTE6</accession>
<dbReference type="SUPFAM" id="SSF50475">
    <property type="entry name" value="FMN-binding split barrel"/>
    <property type="match status" value="1"/>
</dbReference>
<dbReference type="EMBL" id="CP020715">
    <property type="protein sequence ID" value="ARJ06449.1"/>
    <property type="molecule type" value="Genomic_DNA"/>
</dbReference>